<dbReference type="AlphaFoldDB" id="A0A5S6R389"/>
<evidence type="ECO:0000256" key="1">
    <source>
        <dbReference type="SAM" id="MobiDB-lite"/>
    </source>
</evidence>
<dbReference type="WBParaSite" id="TMUE_3000013779.1">
    <property type="protein sequence ID" value="TMUE_3000013779.1"/>
    <property type="gene ID" value="WBGene00294550"/>
</dbReference>
<feature type="compositionally biased region" description="Basic and acidic residues" evidence="1">
    <location>
        <begin position="460"/>
        <end position="495"/>
    </location>
</feature>
<accession>A0A5S6R389</accession>
<organism evidence="2 3">
    <name type="scientific">Trichuris muris</name>
    <name type="common">Mouse whipworm</name>
    <dbReference type="NCBI Taxonomy" id="70415"/>
    <lineage>
        <taxon>Eukaryota</taxon>
        <taxon>Metazoa</taxon>
        <taxon>Ecdysozoa</taxon>
        <taxon>Nematoda</taxon>
        <taxon>Enoplea</taxon>
        <taxon>Dorylaimia</taxon>
        <taxon>Trichinellida</taxon>
        <taxon>Trichuridae</taxon>
        <taxon>Trichuris</taxon>
    </lineage>
</organism>
<sequence length="514" mass="56267">MHSSHSFGQLRCMIGEATGALICDLKRARFSGVPFVDLNEELDMLNNLVKRCRGALSTVPESLVSELFSNLLVFLQKLTTKQTRLFKVTVGSASTLLKACVKALSQGDSSSLFSPGLLWVPSTQSTSGRASYFFDPDVNRLANSWRTSNISWISKRKVIALPTIDGMRNFYEVVIRFSSSFNAALFGRNEHLSSLVGMLTLTTLCCQKFAAEANVADRQLTVIGKTMNRILAAKKLMTCVVKHSMDESCLISILNQLNRKCKDCQGVSKVPSSALFLPTSFLESRSSRELTLILQMIINLYILRENCVCDKEIDEVSDRKVSSRTGSASISTGRSSFHDEPFTARKAIRTSSLEQLAKNGGRIIRMLEAVTNSKVCILSTSRSNFSDLCITGPTAKEGMAACAMAQLALADEKAFYFLCNAYATRVPKQASQCLASTDSNGATRLSDDATAVCAETVDTNSKKDSKEPNAEKAPPKESRKREVHFDGDNHGDRYTHSVGSSTPRGISTIRSNSL</sequence>
<proteinExistence type="predicted"/>
<name>A0A5S6R389_TRIMR</name>
<feature type="region of interest" description="Disordered" evidence="1">
    <location>
        <begin position="457"/>
        <end position="514"/>
    </location>
</feature>
<dbReference type="Proteomes" id="UP000046395">
    <property type="component" value="Unassembled WGS sequence"/>
</dbReference>
<feature type="compositionally biased region" description="Polar residues" evidence="1">
    <location>
        <begin position="497"/>
        <end position="514"/>
    </location>
</feature>
<protein>
    <submittedName>
        <fullName evidence="3">Uncharacterized protein</fullName>
    </submittedName>
</protein>
<evidence type="ECO:0000313" key="3">
    <source>
        <dbReference type="WBParaSite" id="TMUE_3000013779.1"/>
    </source>
</evidence>
<keyword evidence="2" id="KW-1185">Reference proteome</keyword>
<evidence type="ECO:0000313" key="2">
    <source>
        <dbReference type="Proteomes" id="UP000046395"/>
    </source>
</evidence>
<reference evidence="3" key="1">
    <citation type="submission" date="2019-12" db="UniProtKB">
        <authorList>
            <consortium name="WormBaseParasite"/>
        </authorList>
    </citation>
    <scope>IDENTIFICATION</scope>
</reference>